<gene>
    <name evidence="1" type="ORF">BLL52_0852</name>
</gene>
<organism evidence="1 2">
    <name type="scientific">Rhodoferax antarcticus ANT.BR</name>
    <dbReference type="NCBI Taxonomy" id="1111071"/>
    <lineage>
        <taxon>Bacteria</taxon>
        <taxon>Pseudomonadati</taxon>
        <taxon>Pseudomonadota</taxon>
        <taxon>Betaproteobacteria</taxon>
        <taxon>Burkholderiales</taxon>
        <taxon>Comamonadaceae</taxon>
        <taxon>Rhodoferax</taxon>
    </lineage>
</organism>
<evidence type="ECO:0000313" key="2">
    <source>
        <dbReference type="Proteomes" id="UP000185911"/>
    </source>
</evidence>
<proteinExistence type="predicted"/>
<reference evidence="1 2" key="1">
    <citation type="submission" date="2017-01" db="EMBL/GenBank/DDBJ databases">
        <title>Genome sequence of Rhodoferax antarcticus ANT.BR, a psychrophilic purple nonsulfur bacterium from an Antarctic microbial mat.</title>
        <authorList>
            <person name="Baker J."/>
            <person name="Riester C."/>
            <person name="Skinner B."/>
            <person name="Newell A."/>
            <person name="Swingley W."/>
            <person name="Madigan M."/>
            <person name="Jung D."/>
            <person name="Asao M."/>
            <person name="Chen M."/>
            <person name="Loughlin P."/>
            <person name="Pan H."/>
            <person name="Lin S."/>
            <person name="Li N."/>
            <person name="Shaw J."/>
            <person name="Prado M."/>
            <person name="Sherman C."/>
            <person name="Li X."/>
            <person name="Tang J."/>
            <person name="Blankenship R."/>
            <person name="Zhao T."/>
            <person name="Touchman J."/>
            <person name="Sattley M."/>
        </authorList>
    </citation>
    <scope>NUCLEOTIDE SEQUENCE [LARGE SCALE GENOMIC DNA]</scope>
    <source>
        <strain evidence="1 2">ANT.BR</strain>
    </source>
</reference>
<dbReference type="EMBL" id="MSYM01000007">
    <property type="protein sequence ID" value="OLP07756.1"/>
    <property type="molecule type" value="Genomic_DNA"/>
</dbReference>
<evidence type="ECO:0000313" key="1">
    <source>
        <dbReference type="EMBL" id="OLP07756.1"/>
    </source>
</evidence>
<dbReference type="Proteomes" id="UP000185911">
    <property type="component" value="Unassembled WGS sequence"/>
</dbReference>
<comment type="caution">
    <text evidence="1">The sequence shown here is derived from an EMBL/GenBank/DDBJ whole genome shotgun (WGS) entry which is preliminary data.</text>
</comment>
<accession>A0A1Q8YIB3</accession>
<dbReference type="AlphaFoldDB" id="A0A1Q8YIB3"/>
<keyword evidence="2" id="KW-1185">Reference proteome</keyword>
<name>A0A1Q8YIB3_9BURK</name>
<protein>
    <submittedName>
        <fullName evidence="1">Uncharacterized protein</fullName>
    </submittedName>
</protein>
<sequence>MEGARLELNAAVIANAVKQTMTSNSLDCRAALAVTGTLFIKN</sequence>